<reference evidence="11 12" key="1">
    <citation type="journal article" date="2017" name="Gigascience">
        <title>Genome sequence of the small brown planthopper, Laodelphax striatellus.</title>
        <authorList>
            <person name="Zhu J."/>
            <person name="Jiang F."/>
            <person name="Wang X."/>
            <person name="Yang P."/>
            <person name="Bao Y."/>
            <person name="Zhao W."/>
            <person name="Wang W."/>
            <person name="Lu H."/>
            <person name="Wang Q."/>
            <person name="Cui N."/>
            <person name="Li J."/>
            <person name="Chen X."/>
            <person name="Luo L."/>
            <person name="Yu J."/>
            <person name="Kang L."/>
            <person name="Cui F."/>
        </authorList>
    </citation>
    <scope>NUCLEOTIDE SEQUENCE [LARGE SCALE GENOMIC DNA]</scope>
    <source>
        <strain evidence="11">Lst14</strain>
    </source>
</reference>
<dbReference type="Pfam" id="PF07787">
    <property type="entry name" value="TMEM43"/>
    <property type="match status" value="1"/>
</dbReference>
<keyword evidence="6" id="KW-0256">Endoplasmic reticulum</keyword>
<dbReference type="Proteomes" id="UP000291343">
    <property type="component" value="Unassembled WGS sequence"/>
</dbReference>
<feature type="transmembrane region" description="Helical" evidence="10">
    <location>
        <begin position="265"/>
        <end position="285"/>
    </location>
</feature>
<protein>
    <recommendedName>
        <fullName evidence="13">Transmembrane protein 43 homolog</fullName>
    </recommendedName>
</protein>
<accession>A0A482XA90</accession>
<evidence type="ECO:0000256" key="6">
    <source>
        <dbReference type="ARBA" id="ARBA00022824"/>
    </source>
</evidence>
<dbReference type="GO" id="GO:0071763">
    <property type="term" value="P:nuclear membrane organization"/>
    <property type="evidence" value="ECO:0007669"/>
    <property type="project" value="TreeGrafter"/>
</dbReference>
<feature type="transmembrane region" description="Helical" evidence="10">
    <location>
        <begin position="297"/>
        <end position="316"/>
    </location>
</feature>
<comment type="subcellular location">
    <subcellularLocation>
        <location evidence="1">Endomembrane system</location>
        <topology evidence="1">Multi-pass membrane protein</topology>
    </subcellularLocation>
    <subcellularLocation>
        <location evidence="3">Endoplasmic reticulum membrane</location>
    </subcellularLocation>
    <subcellularLocation>
        <location evidence="2">Nucleus envelope</location>
    </subcellularLocation>
</comment>
<keyword evidence="12" id="KW-1185">Reference proteome</keyword>
<proteinExistence type="inferred from homology"/>
<dbReference type="GO" id="GO:0005789">
    <property type="term" value="C:endoplasmic reticulum membrane"/>
    <property type="evidence" value="ECO:0007669"/>
    <property type="project" value="UniProtKB-SubCell"/>
</dbReference>
<keyword evidence="9" id="KW-0539">Nucleus</keyword>
<keyword evidence="7 10" id="KW-1133">Transmembrane helix</keyword>
<dbReference type="OrthoDB" id="410725at2759"/>
<dbReference type="InterPro" id="IPR012430">
    <property type="entry name" value="TMEM43_fam"/>
</dbReference>
<dbReference type="STRING" id="195883.A0A482XA90"/>
<name>A0A482XA90_LAOST</name>
<dbReference type="FunCoup" id="A0A482XA90">
    <property type="interactions" value="944"/>
</dbReference>
<evidence type="ECO:0000256" key="2">
    <source>
        <dbReference type="ARBA" id="ARBA00004259"/>
    </source>
</evidence>
<dbReference type="GO" id="GO:0005637">
    <property type="term" value="C:nuclear inner membrane"/>
    <property type="evidence" value="ECO:0007669"/>
    <property type="project" value="TreeGrafter"/>
</dbReference>
<dbReference type="SMR" id="A0A482XA90"/>
<keyword evidence="8 10" id="KW-0472">Membrane</keyword>
<dbReference type="EMBL" id="QKKF02015211">
    <property type="protein sequence ID" value="RZF42388.1"/>
    <property type="molecule type" value="Genomic_DNA"/>
</dbReference>
<sequence>MRGNFGNIIFGTFLLAAGIWLLYSNEMKAVEMSNSLHDALNSVIQVHLLDPIYDINEGMLIYICGPIQLDEPLTEPEYGISVPAVKLKRRVQMYQWVEEITKKDGDDTLPTADSSFTATYTTEWKDKLIDSNRFFNTAEHHNPKEFPLKSAMYVSEVVHLGRYTLSPELKDRFTDFISVTSDERPERRDIKLHVGLYYHSIDVWNPEVGDIRVQFSYAGLQGAIVTVVGKQVNSELKGSLLSPGRVPVYMLLSQQHAHHTWFTRLFRILAWMLVYLGTTFLHHLIKTYNRIGLDENWLSVTLSMCVGLLVTALVWYSHRPWLGSILFTGSVLPFIWPFIKRLHTDQHYHSL</sequence>
<evidence type="ECO:0008006" key="13">
    <source>
        <dbReference type="Google" id="ProtNLM"/>
    </source>
</evidence>
<evidence type="ECO:0000313" key="11">
    <source>
        <dbReference type="EMBL" id="RZF42388.1"/>
    </source>
</evidence>
<evidence type="ECO:0000256" key="8">
    <source>
        <dbReference type="ARBA" id="ARBA00023136"/>
    </source>
</evidence>
<dbReference type="PANTHER" id="PTHR13416">
    <property type="match status" value="1"/>
</dbReference>
<keyword evidence="5 10" id="KW-0812">Transmembrane</keyword>
<comment type="similarity">
    <text evidence="4">Belongs to the TMEM43 family.</text>
</comment>
<evidence type="ECO:0000256" key="3">
    <source>
        <dbReference type="ARBA" id="ARBA00004586"/>
    </source>
</evidence>
<evidence type="ECO:0000256" key="7">
    <source>
        <dbReference type="ARBA" id="ARBA00022989"/>
    </source>
</evidence>
<evidence type="ECO:0000256" key="5">
    <source>
        <dbReference type="ARBA" id="ARBA00022692"/>
    </source>
</evidence>
<dbReference type="AlphaFoldDB" id="A0A482XA90"/>
<dbReference type="InParanoid" id="A0A482XA90"/>
<feature type="transmembrane region" description="Helical" evidence="10">
    <location>
        <begin position="321"/>
        <end position="339"/>
    </location>
</feature>
<evidence type="ECO:0000256" key="4">
    <source>
        <dbReference type="ARBA" id="ARBA00006627"/>
    </source>
</evidence>
<evidence type="ECO:0000256" key="10">
    <source>
        <dbReference type="SAM" id="Phobius"/>
    </source>
</evidence>
<comment type="caution">
    <text evidence="11">The sequence shown here is derived from an EMBL/GenBank/DDBJ whole genome shotgun (WGS) entry which is preliminary data.</text>
</comment>
<gene>
    <name evidence="11" type="ORF">LSTR_LSTR004196</name>
</gene>
<evidence type="ECO:0000256" key="9">
    <source>
        <dbReference type="ARBA" id="ARBA00023242"/>
    </source>
</evidence>
<organism evidence="11 12">
    <name type="scientific">Laodelphax striatellus</name>
    <name type="common">Small brown planthopper</name>
    <name type="synonym">Delphax striatella</name>
    <dbReference type="NCBI Taxonomy" id="195883"/>
    <lineage>
        <taxon>Eukaryota</taxon>
        <taxon>Metazoa</taxon>
        <taxon>Ecdysozoa</taxon>
        <taxon>Arthropoda</taxon>
        <taxon>Hexapoda</taxon>
        <taxon>Insecta</taxon>
        <taxon>Pterygota</taxon>
        <taxon>Neoptera</taxon>
        <taxon>Paraneoptera</taxon>
        <taxon>Hemiptera</taxon>
        <taxon>Auchenorrhyncha</taxon>
        <taxon>Fulgoroidea</taxon>
        <taxon>Delphacidae</taxon>
        <taxon>Criomorphinae</taxon>
        <taxon>Laodelphax</taxon>
    </lineage>
</organism>
<evidence type="ECO:0000256" key="1">
    <source>
        <dbReference type="ARBA" id="ARBA00004127"/>
    </source>
</evidence>
<evidence type="ECO:0000313" key="12">
    <source>
        <dbReference type="Proteomes" id="UP000291343"/>
    </source>
</evidence>
<dbReference type="GO" id="GO:0006629">
    <property type="term" value="P:lipid metabolic process"/>
    <property type="evidence" value="ECO:0007669"/>
    <property type="project" value="TreeGrafter"/>
</dbReference>
<feature type="transmembrane region" description="Helical" evidence="10">
    <location>
        <begin position="6"/>
        <end position="23"/>
    </location>
</feature>
<dbReference type="PANTHER" id="PTHR13416:SF2">
    <property type="entry name" value="TRANSMEMBRANE PROTEIN 43"/>
    <property type="match status" value="1"/>
</dbReference>